<dbReference type="AlphaFoldDB" id="A0A7Y0LWX5"/>
<organism evidence="2 3">
    <name type="scientific">Cellulomonas fimi</name>
    <dbReference type="NCBI Taxonomy" id="1708"/>
    <lineage>
        <taxon>Bacteria</taxon>
        <taxon>Bacillati</taxon>
        <taxon>Actinomycetota</taxon>
        <taxon>Actinomycetes</taxon>
        <taxon>Micrococcales</taxon>
        <taxon>Cellulomonadaceae</taxon>
        <taxon>Cellulomonas</taxon>
    </lineage>
</organism>
<keyword evidence="1" id="KW-0472">Membrane</keyword>
<reference evidence="2 3" key="1">
    <citation type="submission" date="2020-04" db="EMBL/GenBank/DDBJ databases">
        <title>Sequencing and Assembly of C. fimi.</title>
        <authorList>
            <person name="Ramsey A.R."/>
        </authorList>
    </citation>
    <scope>NUCLEOTIDE SEQUENCE [LARGE SCALE GENOMIC DNA]</scope>
    <source>
        <strain evidence="2 3">SB</strain>
    </source>
</reference>
<keyword evidence="1" id="KW-1133">Transmembrane helix</keyword>
<evidence type="ECO:0000313" key="2">
    <source>
        <dbReference type="EMBL" id="NMR19752.1"/>
    </source>
</evidence>
<feature type="transmembrane region" description="Helical" evidence="1">
    <location>
        <begin position="12"/>
        <end position="31"/>
    </location>
</feature>
<evidence type="ECO:0000313" key="3">
    <source>
        <dbReference type="Proteomes" id="UP000562124"/>
    </source>
</evidence>
<dbReference type="Proteomes" id="UP000562124">
    <property type="component" value="Unassembled WGS sequence"/>
</dbReference>
<dbReference type="RefSeq" id="WP_169324120.1">
    <property type="nucleotide sequence ID" value="NZ_JABCJJ010000006.1"/>
</dbReference>
<proteinExistence type="predicted"/>
<keyword evidence="1" id="KW-0812">Transmembrane</keyword>
<evidence type="ECO:0000256" key="1">
    <source>
        <dbReference type="SAM" id="Phobius"/>
    </source>
</evidence>
<accession>A0A7Y0LWX5</accession>
<dbReference type="EMBL" id="JABCJJ010000006">
    <property type="protein sequence ID" value="NMR19752.1"/>
    <property type="molecule type" value="Genomic_DNA"/>
</dbReference>
<protein>
    <submittedName>
        <fullName evidence="2">Uncharacterized protein</fullName>
    </submittedName>
</protein>
<name>A0A7Y0LWX5_CELFI</name>
<keyword evidence="3" id="KW-1185">Reference proteome</keyword>
<sequence>MTSSSSDRDASLVRLGVALVVGLLVAVGMSVQTASTRAGFSGEDTAGLRLTTRPACVGSAAAYTSGMIDAATPALRWSFSGALPADATAQAVAVTSPGLLVCDPAQLAPAADVVPGALALDATAPGSALTAATPVALPGDAATLLLWVSLPVDPTGAPVPADGELASVVGPDGALVLRLTGGALELTHPSGSATTTLAGGALPTDGAVALVAVSIEAGAVTLGLALHDGAPTVASAPTSWTPGPVTLTVGARAGLVAAPAVVDEVTLLTGATDEAGLRALVAADDWWTEAPYPDPAP</sequence>
<gene>
    <name evidence="2" type="ORF">HIR71_05875</name>
</gene>
<comment type="caution">
    <text evidence="2">The sequence shown here is derived from an EMBL/GenBank/DDBJ whole genome shotgun (WGS) entry which is preliminary data.</text>
</comment>